<evidence type="ECO:0000259" key="3">
    <source>
        <dbReference type="PROSITE" id="PS50110"/>
    </source>
</evidence>
<dbReference type="PROSITE" id="PS50110">
    <property type="entry name" value="RESPONSE_REGULATORY"/>
    <property type="match status" value="1"/>
</dbReference>
<evidence type="ECO:0000313" key="4">
    <source>
        <dbReference type="EMBL" id="RJP18701.1"/>
    </source>
</evidence>
<dbReference type="InterPro" id="IPR050595">
    <property type="entry name" value="Bact_response_regulator"/>
</dbReference>
<evidence type="ECO:0000256" key="1">
    <source>
        <dbReference type="ARBA" id="ARBA00022553"/>
    </source>
</evidence>
<dbReference type="Gene3D" id="3.40.50.2300">
    <property type="match status" value="1"/>
</dbReference>
<feature type="domain" description="Response regulatory" evidence="3">
    <location>
        <begin position="45"/>
        <end position="162"/>
    </location>
</feature>
<dbReference type="SUPFAM" id="SSF52172">
    <property type="entry name" value="CheY-like"/>
    <property type="match status" value="1"/>
</dbReference>
<dbReference type="PANTHER" id="PTHR44591">
    <property type="entry name" value="STRESS RESPONSE REGULATOR PROTEIN 1"/>
    <property type="match status" value="1"/>
</dbReference>
<dbReference type="GO" id="GO:0000160">
    <property type="term" value="P:phosphorelay signal transduction system"/>
    <property type="evidence" value="ECO:0007669"/>
    <property type="project" value="InterPro"/>
</dbReference>
<evidence type="ECO:0000313" key="5">
    <source>
        <dbReference type="Proteomes" id="UP000265882"/>
    </source>
</evidence>
<dbReference type="AlphaFoldDB" id="A0A3A4NT07"/>
<protein>
    <submittedName>
        <fullName evidence="4">Response regulator</fullName>
    </submittedName>
</protein>
<proteinExistence type="predicted"/>
<dbReference type="PANTHER" id="PTHR44591:SF3">
    <property type="entry name" value="RESPONSE REGULATORY DOMAIN-CONTAINING PROTEIN"/>
    <property type="match status" value="1"/>
</dbReference>
<keyword evidence="1" id="KW-0597">Phosphoprotein</keyword>
<gene>
    <name evidence="4" type="ORF">C4520_13990</name>
</gene>
<evidence type="ECO:0000256" key="2">
    <source>
        <dbReference type="PROSITE-ProRule" id="PRU00169"/>
    </source>
</evidence>
<organism evidence="4 5">
    <name type="scientific">Abyssobacteria bacterium (strain SURF_5)</name>
    <dbReference type="NCBI Taxonomy" id="2093360"/>
    <lineage>
        <taxon>Bacteria</taxon>
        <taxon>Pseudomonadati</taxon>
        <taxon>Candidatus Hydrogenedentota</taxon>
        <taxon>Candidatus Abyssobacteria</taxon>
    </lineage>
</organism>
<sequence>MFCPRLHDARRPDCKKREPRTEMLWFESRPYKGGGAVLLEDERKRILIADDNKDLLTLMQSILEFAGFLVQTAEDGEEALDQVKKVHYDLLVLGVVMPRVDGIKLLQLVRTRKEYASVPIIFITCSSWKQGTKHPREMSCKLEGFRKPFKNKAFLKMVTALLGSEQEEARYN</sequence>
<dbReference type="InterPro" id="IPR011006">
    <property type="entry name" value="CheY-like_superfamily"/>
</dbReference>
<dbReference type="EMBL" id="QZKU01000098">
    <property type="protein sequence ID" value="RJP18701.1"/>
    <property type="molecule type" value="Genomic_DNA"/>
</dbReference>
<accession>A0A3A4NT07</accession>
<comment type="caution">
    <text evidence="2">Lacks conserved residue(s) required for the propagation of feature annotation.</text>
</comment>
<comment type="caution">
    <text evidence="4">The sequence shown here is derived from an EMBL/GenBank/DDBJ whole genome shotgun (WGS) entry which is preliminary data.</text>
</comment>
<dbReference type="Proteomes" id="UP000265882">
    <property type="component" value="Unassembled WGS sequence"/>
</dbReference>
<name>A0A3A4NT07_ABYX5</name>
<dbReference type="InterPro" id="IPR001789">
    <property type="entry name" value="Sig_transdc_resp-reg_receiver"/>
</dbReference>
<reference evidence="4 5" key="1">
    <citation type="journal article" date="2017" name="ISME J.">
        <title>Energy and carbon metabolisms in a deep terrestrial subsurface fluid microbial community.</title>
        <authorList>
            <person name="Momper L."/>
            <person name="Jungbluth S.P."/>
            <person name="Lee M.D."/>
            <person name="Amend J.P."/>
        </authorList>
    </citation>
    <scope>NUCLEOTIDE SEQUENCE [LARGE SCALE GENOMIC DNA]</scope>
    <source>
        <strain evidence="4">SURF_5</strain>
    </source>
</reference>
<dbReference type="Pfam" id="PF00072">
    <property type="entry name" value="Response_reg"/>
    <property type="match status" value="1"/>
</dbReference>
<dbReference type="CDD" id="cd17574">
    <property type="entry name" value="REC_OmpR"/>
    <property type="match status" value="1"/>
</dbReference>
<dbReference type="SMART" id="SM00448">
    <property type="entry name" value="REC"/>
    <property type="match status" value="1"/>
</dbReference>